<dbReference type="InterPro" id="IPR006905">
    <property type="entry name" value="Flavin_halogenase"/>
</dbReference>
<dbReference type="Gene3D" id="3.50.50.60">
    <property type="entry name" value="FAD/NAD(P)-binding domain"/>
    <property type="match status" value="1"/>
</dbReference>
<sequence>MQIQDPSKFQSSKIGESLPAEARRILPHLHPNVLSQLEQDTLGGIHSKCTGTASAWASSELQESFAIMNPFGSSWHLDRAAFDESLRSIVKSVCAKKNLEKTKFTGVEKSKQKWTVSAKDPGSGVEQQYQAKWVVDASGRKASLGRALGAKTIKNDSLFATYALFTSLSIDNDHRTLIEATETGWWYTSQLSNQTRVVVYHTDDRDPSSKQARKWGGFLDLLYGNTQHISDLLSGNDYQPVLDGNFPRGTPACSSYLEPPGDESQCWIAVGDAAMAFDPLSSQGMITAMKMGFVVARTISQNLKMELEANDSTPSFKETFSSIISDYERKKEYFYSRTLFSGDFWKKRS</sequence>
<evidence type="ECO:0008006" key="5">
    <source>
        <dbReference type="Google" id="ProtNLM"/>
    </source>
</evidence>
<comment type="caution">
    <text evidence="3">The sequence shown here is derived from an EMBL/GenBank/DDBJ whole genome shotgun (WGS) entry which is preliminary data.</text>
</comment>
<dbReference type="Gene3D" id="3.30.9.100">
    <property type="match status" value="1"/>
</dbReference>
<keyword evidence="4" id="KW-1185">Reference proteome</keyword>
<evidence type="ECO:0000313" key="4">
    <source>
        <dbReference type="Proteomes" id="UP001050691"/>
    </source>
</evidence>
<gene>
    <name evidence="3" type="ORF">Clacol_005156</name>
</gene>
<dbReference type="Pfam" id="PF04820">
    <property type="entry name" value="Trp_halogenase"/>
    <property type="match status" value="1"/>
</dbReference>
<dbReference type="EMBL" id="BPWL01000006">
    <property type="protein sequence ID" value="GJJ10927.1"/>
    <property type="molecule type" value="Genomic_DNA"/>
</dbReference>
<dbReference type="Proteomes" id="UP001050691">
    <property type="component" value="Unassembled WGS sequence"/>
</dbReference>
<evidence type="ECO:0000313" key="3">
    <source>
        <dbReference type="EMBL" id="GJJ10927.1"/>
    </source>
</evidence>
<protein>
    <recommendedName>
        <fullName evidence="5">FAD-binding domain-containing protein</fullName>
    </recommendedName>
</protein>
<evidence type="ECO:0000256" key="1">
    <source>
        <dbReference type="ARBA" id="ARBA00005706"/>
    </source>
</evidence>
<proteinExistence type="inferred from homology"/>
<dbReference type="InterPro" id="IPR036188">
    <property type="entry name" value="FAD/NAD-bd_sf"/>
</dbReference>
<dbReference type="GO" id="GO:0044550">
    <property type="term" value="P:secondary metabolite biosynthetic process"/>
    <property type="evidence" value="ECO:0007669"/>
    <property type="project" value="UniProtKB-ARBA"/>
</dbReference>
<dbReference type="PANTHER" id="PTHR43747:SF1">
    <property type="entry name" value="SLR1998 PROTEIN"/>
    <property type="match status" value="1"/>
</dbReference>
<accession>A0AAV5AB53</accession>
<comment type="similarity">
    <text evidence="1">Belongs to the flavin-dependent halogenase family.</text>
</comment>
<comment type="catalytic activity">
    <reaction evidence="2">
        <text>melleolide F + FADH2 + chloride + O2 = 6'-chloromelleolide F + FAD + 2 H2O + H(+)</text>
        <dbReference type="Rhea" id="RHEA:67160"/>
        <dbReference type="ChEBI" id="CHEBI:15377"/>
        <dbReference type="ChEBI" id="CHEBI:15378"/>
        <dbReference type="ChEBI" id="CHEBI:15379"/>
        <dbReference type="ChEBI" id="CHEBI:17996"/>
        <dbReference type="ChEBI" id="CHEBI:57692"/>
        <dbReference type="ChEBI" id="CHEBI:58307"/>
        <dbReference type="ChEBI" id="CHEBI:167712"/>
        <dbReference type="ChEBI" id="CHEBI:167713"/>
    </reaction>
    <physiologicalReaction direction="left-to-right" evidence="2">
        <dbReference type="Rhea" id="RHEA:67161"/>
    </physiologicalReaction>
</comment>
<dbReference type="PANTHER" id="PTHR43747">
    <property type="entry name" value="FAD-BINDING PROTEIN"/>
    <property type="match status" value="1"/>
</dbReference>
<evidence type="ECO:0000256" key="2">
    <source>
        <dbReference type="ARBA" id="ARBA00049364"/>
    </source>
</evidence>
<organism evidence="3 4">
    <name type="scientific">Clathrus columnatus</name>
    <dbReference type="NCBI Taxonomy" id="1419009"/>
    <lineage>
        <taxon>Eukaryota</taxon>
        <taxon>Fungi</taxon>
        <taxon>Dikarya</taxon>
        <taxon>Basidiomycota</taxon>
        <taxon>Agaricomycotina</taxon>
        <taxon>Agaricomycetes</taxon>
        <taxon>Phallomycetidae</taxon>
        <taxon>Phallales</taxon>
        <taxon>Clathraceae</taxon>
        <taxon>Clathrus</taxon>
    </lineage>
</organism>
<dbReference type="GO" id="GO:0140907">
    <property type="term" value="F:flavin-dependent halogenase activity"/>
    <property type="evidence" value="ECO:0007669"/>
    <property type="project" value="UniProtKB-ARBA"/>
</dbReference>
<name>A0AAV5AB53_9AGAM</name>
<dbReference type="GO" id="GO:0004497">
    <property type="term" value="F:monooxygenase activity"/>
    <property type="evidence" value="ECO:0007669"/>
    <property type="project" value="InterPro"/>
</dbReference>
<reference evidence="3" key="1">
    <citation type="submission" date="2021-10" db="EMBL/GenBank/DDBJ databases">
        <title>De novo Genome Assembly of Clathrus columnatus (Basidiomycota, Fungi) Using Illumina and Nanopore Sequence Data.</title>
        <authorList>
            <person name="Ogiso-Tanaka E."/>
            <person name="Itagaki H."/>
            <person name="Hosoya T."/>
            <person name="Hosaka K."/>
        </authorList>
    </citation>
    <scope>NUCLEOTIDE SEQUENCE</scope>
    <source>
        <strain evidence="3">MO-923</strain>
    </source>
</reference>
<dbReference type="AlphaFoldDB" id="A0AAV5AB53"/>
<dbReference type="InterPro" id="IPR050816">
    <property type="entry name" value="Flavin-dep_Halogenase_NPB"/>
</dbReference>
<dbReference type="SUPFAM" id="SSF51905">
    <property type="entry name" value="FAD/NAD(P)-binding domain"/>
    <property type="match status" value="1"/>
</dbReference>